<keyword evidence="4 6" id="KW-1133">Transmembrane helix</keyword>
<evidence type="ECO:0000256" key="1">
    <source>
        <dbReference type="ARBA" id="ARBA00004141"/>
    </source>
</evidence>
<dbReference type="PANTHER" id="PTHR43731:SF33">
    <property type="entry name" value="RHOMBOID-LIKE PROTEIN 16, CHLOROPLASTIC-RELATED"/>
    <property type="match status" value="1"/>
</dbReference>
<evidence type="ECO:0000259" key="7">
    <source>
        <dbReference type="Pfam" id="PF01694"/>
    </source>
</evidence>
<comment type="similarity">
    <text evidence="2">Belongs to the peptidase S54 family.</text>
</comment>
<dbReference type="Gene3D" id="1.20.1540.10">
    <property type="entry name" value="Rhomboid-like"/>
    <property type="match status" value="1"/>
</dbReference>
<dbReference type="PANTHER" id="PTHR43731">
    <property type="entry name" value="RHOMBOID PROTEASE"/>
    <property type="match status" value="1"/>
</dbReference>
<reference evidence="9" key="2">
    <citation type="submission" date="2025-08" db="UniProtKB">
        <authorList>
            <consortium name="RefSeq"/>
        </authorList>
    </citation>
    <scope>IDENTIFICATION</scope>
    <source>
        <tissue evidence="9">Leaf</tissue>
    </source>
</reference>
<evidence type="ECO:0000256" key="5">
    <source>
        <dbReference type="ARBA" id="ARBA00023136"/>
    </source>
</evidence>
<keyword evidence="8" id="KW-1185">Reference proteome</keyword>
<dbReference type="Pfam" id="PF01694">
    <property type="entry name" value="Rhomboid"/>
    <property type="match status" value="1"/>
</dbReference>
<dbReference type="GeneID" id="104753835"/>
<evidence type="ECO:0000313" key="9">
    <source>
        <dbReference type="RefSeq" id="XP_010474330.1"/>
    </source>
</evidence>
<evidence type="ECO:0000256" key="3">
    <source>
        <dbReference type="ARBA" id="ARBA00022692"/>
    </source>
</evidence>
<gene>
    <name evidence="9" type="primary">LOC104753835</name>
</gene>
<dbReference type="RefSeq" id="XP_010474330.1">
    <property type="nucleotide sequence ID" value="XM_010476028.1"/>
</dbReference>
<feature type="transmembrane region" description="Helical" evidence="6">
    <location>
        <begin position="108"/>
        <end position="128"/>
    </location>
</feature>
<dbReference type="InterPro" id="IPR035952">
    <property type="entry name" value="Rhomboid-like_sf"/>
</dbReference>
<dbReference type="Proteomes" id="UP000694864">
    <property type="component" value="Chromosome 16"/>
</dbReference>
<evidence type="ECO:0000256" key="6">
    <source>
        <dbReference type="SAM" id="Phobius"/>
    </source>
</evidence>
<feature type="domain" description="Peptidase S54 rhomboid" evidence="7">
    <location>
        <begin position="151"/>
        <end position="307"/>
    </location>
</feature>
<evidence type="ECO:0000256" key="2">
    <source>
        <dbReference type="ARBA" id="ARBA00009045"/>
    </source>
</evidence>
<evidence type="ECO:0000313" key="8">
    <source>
        <dbReference type="Proteomes" id="UP000694864"/>
    </source>
</evidence>
<sequence length="315" mass="34531">MYAFFSRRVVLVAASSQSRHFLSHLLPSGLSSSSSSATRFVPSLLPRPKKVHGFFASTLGNTHLKHKLGYVLGSRVRFFSSELPSVGFESKGFIGFQKRGWKSWFNGANGVVFGLIIANAAVFTMWRVSAKDRKWIMKNFMLSKYNFLTGRIHTLVTSGFTNVGTNQILLNMIGLCYFGTRIARTLGGRYLLKLYFAGTLGSSVFFLSNHALSVTSLKGKGVAPTDQVKVPIVHQGADGPVFAITLLDMFIYPKVTTYLGLVIRVPVLAGVLFLGLDLIKMLEGKQNNVSSSSSQLGGVVVAVMAWARLRKGRFC</sequence>
<proteinExistence type="inferred from homology"/>
<feature type="transmembrane region" description="Helical" evidence="6">
    <location>
        <begin position="190"/>
        <end position="212"/>
    </location>
</feature>
<comment type="subcellular location">
    <subcellularLocation>
        <location evidence="1">Membrane</location>
        <topology evidence="1">Multi-pass membrane protein</topology>
    </subcellularLocation>
</comment>
<keyword evidence="3 6" id="KW-0812">Transmembrane</keyword>
<evidence type="ECO:0000256" key="4">
    <source>
        <dbReference type="ARBA" id="ARBA00022989"/>
    </source>
</evidence>
<accession>A0ABM0WPR5</accession>
<protein>
    <submittedName>
        <fullName evidence="9">Rhomboid-like protein 16, chloroplastic</fullName>
    </submittedName>
</protein>
<dbReference type="InterPro" id="IPR022764">
    <property type="entry name" value="Peptidase_S54_rhomboid_dom"/>
</dbReference>
<keyword evidence="5 6" id="KW-0472">Membrane</keyword>
<reference evidence="8" key="1">
    <citation type="journal article" date="2014" name="Nat. Commun.">
        <title>The emerging biofuel crop Camelina sativa retains a highly undifferentiated hexaploid genome structure.</title>
        <authorList>
            <person name="Kagale S."/>
            <person name="Koh C."/>
            <person name="Nixon J."/>
            <person name="Bollina V."/>
            <person name="Clarke W.E."/>
            <person name="Tuteja R."/>
            <person name="Spillane C."/>
            <person name="Robinson S.J."/>
            <person name="Links M.G."/>
            <person name="Clarke C."/>
            <person name="Higgins E.E."/>
            <person name="Huebert T."/>
            <person name="Sharpe A.G."/>
            <person name="Parkin I.A."/>
        </authorList>
    </citation>
    <scope>NUCLEOTIDE SEQUENCE [LARGE SCALE GENOMIC DNA]</scope>
    <source>
        <strain evidence="8">cv. DH55</strain>
    </source>
</reference>
<organism evidence="8 9">
    <name type="scientific">Camelina sativa</name>
    <name type="common">False flax</name>
    <name type="synonym">Myagrum sativum</name>
    <dbReference type="NCBI Taxonomy" id="90675"/>
    <lineage>
        <taxon>Eukaryota</taxon>
        <taxon>Viridiplantae</taxon>
        <taxon>Streptophyta</taxon>
        <taxon>Embryophyta</taxon>
        <taxon>Tracheophyta</taxon>
        <taxon>Spermatophyta</taxon>
        <taxon>Magnoliopsida</taxon>
        <taxon>eudicotyledons</taxon>
        <taxon>Gunneridae</taxon>
        <taxon>Pentapetalae</taxon>
        <taxon>rosids</taxon>
        <taxon>malvids</taxon>
        <taxon>Brassicales</taxon>
        <taxon>Brassicaceae</taxon>
        <taxon>Camelineae</taxon>
        <taxon>Camelina</taxon>
    </lineage>
</organism>
<feature type="transmembrane region" description="Helical" evidence="6">
    <location>
        <begin position="258"/>
        <end position="279"/>
    </location>
</feature>
<dbReference type="InterPro" id="IPR050925">
    <property type="entry name" value="Rhomboid_protease_S54"/>
</dbReference>
<dbReference type="SUPFAM" id="SSF144091">
    <property type="entry name" value="Rhomboid-like"/>
    <property type="match status" value="1"/>
</dbReference>
<name>A0ABM0WPR5_CAMSA</name>